<dbReference type="SUPFAM" id="SSF51735">
    <property type="entry name" value="NAD(P)-binding Rossmann-fold domains"/>
    <property type="match status" value="2"/>
</dbReference>
<dbReference type="Proteomes" id="UP001165498">
    <property type="component" value="Unassembled WGS sequence"/>
</dbReference>
<protein>
    <submittedName>
        <fullName evidence="8">SDR family NAD(P)-dependent oxidoreductase</fullName>
    </submittedName>
</protein>
<dbReference type="Gene3D" id="1.10.1200.10">
    <property type="entry name" value="ACP-like"/>
    <property type="match status" value="1"/>
</dbReference>
<keyword evidence="9" id="KW-1185">Reference proteome</keyword>
<dbReference type="EMBL" id="JANFQO010000060">
    <property type="protein sequence ID" value="MCQ4167725.1"/>
    <property type="molecule type" value="Genomic_DNA"/>
</dbReference>
<dbReference type="Pfam" id="PF08242">
    <property type="entry name" value="Methyltransf_12"/>
    <property type="match status" value="1"/>
</dbReference>
<dbReference type="InterPro" id="IPR013217">
    <property type="entry name" value="Methyltransf_12"/>
</dbReference>
<name>A0ABT1QZK3_9GAMM</name>
<evidence type="ECO:0000256" key="5">
    <source>
        <dbReference type="PROSITE-ProRule" id="PRU01363"/>
    </source>
</evidence>
<dbReference type="InterPro" id="IPR057326">
    <property type="entry name" value="KR_dom"/>
</dbReference>
<dbReference type="InterPro" id="IPR050091">
    <property type="entry name" value="PKS_NRPS_Biosynth_Enz"/>
</dbReference>
<keyword evidence="2" id="KW-0596">Phosphopantetheine</keyword>
<dbReference type="Pfam" id="PF14765">
    <property type="entry name" value="PS-DH"/>
    <property type="match status" value="1"/>
</dbReference>
<evidence type="ECO:0000259" key="6">
    <source>
        <dbReference type="PROSITE" id="PS50075"/>
    </source>
</evidence>
<dbReference type="InterPro" id="IPR049551">
    <property type="entry name" value="PKS_DH_C"/>
</dbReference>
<dbReference type="Gene3D" id="3.10.129.110">
    <property type="entry name" value="Polyketide synthase dehydratase"/>
    <property type="match status" value="1"/>
</dbReference>
<dbReference type="InterPro" id="IPR036291">
    <property type="entry name" value="NAD(P)-bd_dom_sf"/>
</dbReference>
<feature type="region of interest" description="C-terminal hotdog fold" evidence="5">
    <location>
        <begin position="127"/>
        <end position="276"/>
    </location>
</feature>
<dbReference type="CDD" id="cd08953">
    <property type="entry name" value="KR_2_SDR_x"/>
    <property type="match status" value="1"/>
</dbReference>
<dbReference type="SMART" id="SM01294">
    <property type="entry name" value="PKS_PP_betabranch"/>
    <property type="match status" value="1"/>
</dbReference>
<dbReference type="PANTHER" id="PTHR43775">
    <property type="entry name" value="FATTY ACID SYNTHASE"/>
    <property type="match status" value="1"/>
</dbReference>
<dbReference type="InterPro" id="IPR020806">
    <property type="entry name" value="PKS_PP-bd"/>
</dbReference>
<organism evidence="8 9">
    <name type="scientific">Tahibacter harae</name>
    <dbReference type="NCBI Taxonomy" id="2963937"/>
    <lineage>
        <taxon>Bacteria</taxon>
        <taxon>Pseudomonadati</taxon>
        <taxon>Pseudomonadota</taxon>
        <taxon>Gammaproteobacteria</taxon>
        <taxon>Lysobacterales</taxon>
        <taxon>Rhodanobacteraceae</taxon>
        <taxon>Tahibacter</taxon>
    </lineage>
</organism>
<feature type="active site" description="Proton acceptor; for dehydratase activity" evidence="5">
    <location>
        <position position="19"/>
    </location>
</feature>
<reference evidence="8" key="1">
    <citation type="submission" date="2022-07" db="EMBL/GenBank/DDBJ databases">
        <title>Tahibacter sp., a new gammaproteobacterium isolated from the silt sample collected at pig farm.</title>
        <authorList>
            <person name="Chen H."/>
        </authorList>
    </citation>
    <scope>NUCLEOTIDE SEQUENCE</scope>
    <source>
        <strain evidence="8">P2K</strain>
    </source>
</reference>
<dbReference type="SMART" id="SM00823">
    <property type="entry name" value="PKS_PP"/>
    <property type="match status" value="1"/>
</dbReference>
<dbReference type="CDD" id="cd02440">
    <property type="entry name" value="AdoMet_MTases"/>
    <property type="match status" value="1"/>
</dbReference>
<dbReference type="InterPro" id="IPR049552">
    <property type="entry name" value="PKS_DH_N"/>
</dbReference>
<dbReference type="InterPro" id="IPR009081">
    <property type="entry name" value="PP-bd_ACP"/>
</dbReference>
<comment type="similarity">
    <text evidence="1">Belongs to the short-chain dehydrogenases/reductases (SDR) family.</text>
</comment>
<dbReference type="Pfam" id="PF21089">
    <property type="entry name" value="PKS_DH_N"/>
    <property type="match status" value="1"/>
</dbReference>
<feature type="non-terminal residue" evidence="8">
    <location>
        <position position="1356"/>
    </location>
</feature>
<dbReference type="PANTHER" id="PTHR43775:SF37">
    <property type="entry name" value="SI:DKEY-61P9.11"/>
    <property type="match status" value="1"/>
</dbReference>
<feature type="region of interest" description="N-terminal hotdog fold" evidence="5">
    <location>
        <begin position="1"/>
        <end position="113"/>
    </location>
</feature>
<dbReference type="InterPro" id="IPR049900">
    <property type="entry name" value="PKS_mFAS_DH"/>
</dbReference>
<feature type="active site" description="Proton donor; for dehydratase activity" evidence="5">
    <location>
        <position position="190"/>
    </location>
</feature>
<feature type="domain" description="PKS/mFAS DH" evidence="7">
    <location>
        <begin position="1"/>
        <end position="276"/>
    </location>
</feature>
<sequence length="1356" mass="142503">HEQRYSSTFAGDEFFLADHRIGGRRLLPGTAYLEMARAAVQAALGEEGEGCFIGLRDVVWLRPFAVDGAPASLHIALDERDDAAIGFAIYSFDADGETLVHCEGHAFALAAAEPLQLDLARLQAECADPAPLSVEGCYELFAALDMRYGPALRGLQSLQLGAGQVLAQVQLPAMLLATQDDYLIHPTLLDAALQSAIGLLLGAAGTAREPLLPFALDSLDVLQACPARVGVWLRERPAVAGSSMRQIDLDLFDQAGVVCMSLRGFAARTPPPAGPGAADDTGFAASGALAAAGTPPAAAAAPQPVTAGLPQDLTGALRLVPRWIVEKPAFAASGPAARAVVIGADPAQAQALRSHHAALTVLDLTAASGIAEIAAALAAAGTIDQVYWAAPRAEAVLAADEELITAQESGVLLGFRLVKALLQLDYGSRPLALTALTQQAQPVRAQESCDPSHAAVHGFVGSLAKEYPDWQVRLVDLDDAPAWPLQALAGLPADAAGDAWALRNGEWYRLRLLPCEEMDSAAWSRWRSAGVYVIIGGAGGIGEVLSDYLIRHYQARVVWLGRREADAAIAAKQQRLARDGLAPEYLQADASDRAQLTRAYREVVARHGRIHGVIHAAITLADQGLVGMDEERFRASLAAKVDVSVRLAQVFAREQLDFVLFLSSMQSFSKARGQSNYAAGCTFSDAFAHCLGQEWRCPVKTVNWGYWGSVGIVASAFYQQRMEQLGIGSIEPVEAMAALEDLLAAPLAQMAYLKLTRPVRVDGMDLQHRLRIRSGDSIVDMDRIEGRLRTMAARGAAQLAPAAGAAQPAAQLDSLLAALLMRQLHDAGLLAAGPGLERHTARWLAHTRRLLLQHGYLREDGSVARLPDADAAWAAWEQARAQWRDDPGLAAQSRLVDETLRALPQIIAGTLPVTDILFRDSGMQMVEGVYQGHAEADVFNALIAEAVLACLDERAAAAAQAGGRATPLRILEIGAGTGGTSAPVLAALATRQEQVAEYCYTDLSQAFLLHAQEHFAPANPFLRCVRVDAERSLAAQGLAGGSYDIVIATNVLHATRDIRETVRNVKTALKRGGLLLLNEIASAGNLFTHLTFGLTKGWWLFEDETLRVPGAPTLLPQTWHGVLRDAGFAPVLFPAQELHGQGQQVIVALSDGIVVERRAVPADVSAAAPAVAAAPIASAAPAAAATPAASVAAAAVAPVAAAPVAQAGAPSRAGLAARVREIVRECLCASLKLDAARVQDEASLVDYGVDSIIAVSLVKRINERCGIVLPTTIIFDYNTIERLTRHMLDGHGAALARAFGADTAPAPTPAIPPVPATAAAAAPGIAAAAAPPASAPAAVPARQSVAALSAPATAAP</sequence>
<keyword evidence="4" id="KW-0511">Multifunctional enzyme</keyword>
<dbReference type="InterPro" id="IPR042104">
    <property type="entry name" value="PKS_dehydratase_sf"/>
</dbReference>
<evidence type="ECO:0000259" key="7">
    <source>
        <dbReference type="PROSITE" id="PS52019"/>
    </source>
</evidence>
<dbReference type="Gene3D" id="3.40.50.720">
    <property type="entry name" value="NAD(P)-binding Rossmann-like Domain"/>
    <property type="match status" value="1"/>
</dbReference>
<evidence type="ECO:0000313" key="8">
    <source>
        <dbReference type="EMBL" id="MCQ4167725.1"/>
    </source>
</evidence>
<dbReference type="SMART" id="SM00822">
    <property type="entry name" value="PKS_KR"/>
    <property type="match status" value="1"/>
</dbReference>
<dbReference type="SUPFAM" id="SSF53335">
    <property type="entry name" value="S-adenosyl-L-methionine-dependent methyltransferases"/>
    <property type="match status" value="1"/>
</dbReference>
<evidence type="ECO:0000313" key="9">
    <source>
        <dbReference type="Proteomes" id="UP001165498"/>
    </source>
</evidence>
<evidence type="ECO:0000256" key="4">
    <source>
        <dbReference type="ARBA" id="ARBA00023268"/>
    </source>
</evidence>
<dbReference type="Gene3D" id="3.40.50.150">
    <property type="entry name" value="Vaccinia Virus protein VP39"/>
    <property type="match status" value="1"/>
</dbReference>
<evidence type="ECO:0000256" key="3">
    <source>
        <dbReference type="ARBA" id="ARBA00022553"/>
    </source>
</evidence>
<comment type="caution">
    <text evidence="8">The sequence shown here is derived from an EMBL/GenBank/DDBJ whole genome shotgun (WGS) entry which is preliminary data.</text>
</comment>
<evidence type="ECO:0000256" key="2">
    <source>
        <dbReference type="ARBA" id="ARBA00022450"/>
    </source>
</evidence>
<feature type="non-terminal residue" evidence="8">
    <location>
        <position position="1"/>
    </location>
</feature>
<dbReference type="SMART" id="SM00826">
    <property type="entry name" value="PKS_DH"/>
    <property type="match status" value="1"/>
</dbReference>
<dbReference type="SUPFAM" id="SSF47336">
    <property type="entry name" value="ACP-like"/>
    <property type="match status" value="1"/>
</dbReference>
<dbReference type="InterPro" id="IPR036736">
    <property type="entry name" value="ACP-like_sf"/>
</dbReference>
<dbReference type="InterPro" id="IPR020807">
    <property type="entry name" value="PKS_DH"/>
</dbReference>
<evidence type="ECO:0000256" key="1">
    <source>
        <dbReference type="ARBA" id="ARBA00006484"/>
    </source>
</evidence>
<dbReference type="Pfam" id="PF00550">
    <property type="entry name" value="PP-binding"/>
    <property type="match status" value="1"/>
</dbReference>
<dbReference type="PROSITE" id="PS50075">
    <property type="entry name" value="CARRIER"/>
    <property type="match status" value="1"/>
</dbReference>
<feature type="domain" description="Carrier" evidence="6">
    <location>
        <begin position="1217"/>
        <end position="1291"/>
    </location>
</feature>
<dbReference type="InterPro" id="IPR029063">
    <property type="entry name" value="SAM-dependent_MTases_sf"/>
</dbReference>
<proteinExistence type="inferred from homology"/>
<accession>A0ABT1QZK3</accession>
<dbReference type="PROSITE" id="PS52019">
    <property type="entry name" value="PKS_MFAS_DH"/>
    <property type="match status" value="1"/>
</dbReference>
<dbReference type="Pfam" id="PF08659">
    <property type="entry name" value="KR"/>
    <property type="match status" value="1"/>
</dbReference>
<gene>
    <name evidence="8" type="ORF">NM961_23730</name>
</gene>
<dbReference type="InterPro" id="IPR013968">
    <property type="entry name" value="PKS_KR"/>
</dbReference>
<keyword evidence="3" id="KW-0597">Phosphoprotein</keyword>